<feature type="transmembrane region" description="Helical" evidence="1">
    <location>
        <begin position="121"/>
        <end position="139"/>
    </location>
</feature>
<keyword evidence="3" id="KW-1185">Reference proteome</keyword>
<comment type="caution">
    <text evidence="2">The sequence shown here is derived from an EMBL/GenBank/DDBJ whole genome shotgun (WGS) entry which is preliminary data.</text>
</comment>
<reference evidence="2 3" key="1">
    <citation type="journal article" date="2020" name="Mol. Biol. Evol.">
        <title>Distinct Expression and Methylation Patterns for Genes with Different Fates following a Single Whole-Genome Duplication in Flowering Plants.</title>
        <authorList>
            <person name="Shi T."/>
            <person name="Rahmani R.S."/>
            <person name="Gugger P.F."/>
            <person name="Wang M."/>
            <person name="Li H."/>
            <person name="Zhang Y."/>
            <person name="Li Z."/>
            <person name="Wang Q."/>
            <person name="Van de Peer Y."/>
            <person name="Marchal K."/>
            <person name="Chen J."/>
        </authorList>
    </citation>
    <scope>NUCLEOTIDE SEQUENCE [LARGE SCALE GENOMIC DNA]</scope>
    <source>
        <tissue evidence="2">Leaf</tissue>
    </source>
</reference>
<organism evidence="2 3">
    <name type="scientific">Nelumbo nucifera</name>
    <name type="common">Sacred lotus</name>
    <dbReference type="NCBI Taxonomy" id="4432"/>
    <lineage>
        <taxon>Eukaryota</taxon>
        <taxon>Viridiplantae</taxon>
        <taxon>Streptophyta</taxon>
        <taxon>Embryophyta</taxon>
        <taxon>Tracheophyta</taxon>
        <taxon>Spermatophyta</taxon>
        <taxon>Magnoliopsida</taxon>
        <taxon>Proteales</taxon>
        <taxon>Nelumbonaceae</taxon>
        <taxon>Nelumbo</taxon>
    </lineage>
</organism>
<keyword evidence="1" id="KW-0472">Membrane</keyword>
<keyword evidence="1" id="KW-0812">Transmembrane</keyword>
<dbReference type="AlphaFoldDB" id="A0A822Y7X2"/>
<feature type="transmembrane region" description="Helical" evidence="1">
    <location>
        <begin position="37"/>
        <end position="57"/>
    </location>
</feature>
<feature type="transmembrane region" description="Helical" evidence="1">
    <location>
        <begin position="69"/>
        <end position="88"/>
    </location>
</feature>
<protein>
    <submittedName>
        <fullName evidence="2">Uncharacterized protein</fullName>
    </submittedName>
</protein>
<name>A0A822Y7X2_NELNU</name>
<accession>A0A822Y7X2</accession>
<dbReference type="Proteomes" id="UP000607653">
    <property type="component" value="Unassembled WGS sequence"/>
</dbReference>
<gene>
    <name evidence="2" type="ORF">HUJ06_031602</name>
</gene>
<evidence type="ECO:0000313" key="3">
    <source>
        <dbReference type="Proteomes" id="UP000607653"/>
    </source>
</evidence>
<dbReference type="EMBL" id="DUZY01000002">
    <property type="protein sequence ID" value="DAD30134.1"/>
    <property type="molecule type" value="Genomic_DNA"/>
</dbReference>
<keyword evidence="1" id="KW-1133">Transmembrane helix</keyword>
<evidence type="ECO:0000256" key="1">
    <source>
        <dbReference type="SAM" id="Phobius"/>
    </source>
</evidence>
<sequence>MLFVCLYICVLLFIMSFMLLAVPPIVHWSWNVVRQLSCFAPGIGLTLVTAVAVLLQFKVSKVLEGLQLGVSNALIWWMVIAVNITPAVSFRGPHSNFHCSFAVKIIYSPQMNLCEYEFRKTMFLVLITLTVIVQLIFILEGGWDCLYSSG</sequence>
<evidence type="ECO:0000313" key="2">
    <source>
        <dbReference type="EMBL" id="DAD30134.1"/>
    </source>
</evidence>
<proteinExistence type="predicted"/>